<dbReference type="Pfam" id="PF04185">
    <property type="entry name" value="Phosphoesterase"/>
    <property type="match status" value="1"/>
</dbReference>
<dbReference type="OrthoDB" id="980947at2"/>
<dbReference type="Proteomes" id="UP000054978">
    <property type="component" value="Unassembled WGS sequence"/>
</dbReference>
<evidence type="ECO:0000313" key="2">
    <source>
        <dbReference type="EMBL" id="SAK86264.1"/>
    </source>
</evidence>
<gene>
    <name evidence="2" type="ORF">AWB83_04718</name>
</gene>
<proteinExistence type="predicted"/>
<dbReference type="RefSeq" id="WP_087048082.1">
    <property type="nucleotide sequence ID" value="NZ_FCOB02000023.1"/>
</dbReference>
<dbReference type="InterPro" id="IPR017850">
    <property type="entry name" value="Alkaline_phosphatase_core_sf"/>
</dbReference>
<evidence type="ECO:0000256" key="1">
    <source>
        <dbReference type="ARBA" id="ARBA00022801"/>
    </source>
</evidence>
<reference evidence="2" key="1">
    <citation type="submission" date="2016-01" db="EMBL/GenBank/DDBJ databases">
        <authorList>
            <person name="Peeters C."/>
        </authorList>
    </citation>
    <scope>NUCLEOTIDE SEQUENCE [LARGE SCALE GENOMIC DNA]</scope>
    <source>
        <strain evidence="2">LMG 29326</strain>
    </source>
</reference>
<organism evidence="2 3">
    <name type="scientific">Caballeronia ptereochthonis</name>
    <dbReference type="NCBI Taxonomy" id="1777144"/>
    <lineage>
        <taxon>Bacteria</taxon>
        <taxon>Pseudomonadati</taxon>
        <taxon>Pseudomonadota</taxon>
        <taxon>Betaproteobacteria</taxon>
        <taxon>Burkholderiales</taxon>
        <taxon>Burkholderiaceae</taxon>
        <taxon>Caballeronia</taxon>
    </lineage>
</organism>
<dbReference type="PANTHER" id="PTHR31956">
    <property type="entry name" value="NON-SPECIFIC PHOSPHOLIPASE C4-RELATED"/>
    <property type="match status" value="1"/>
</dbReference>
<dbReference type="GO" id="GO:0009395">
    <property type="term" value="P:phospholipid catabolic process"/>
    <property type="evidence" value="ECO:0007669"/>
    <property type="project" value="TreeGrafter"/>
</dbReference>
<keyword evidence="1" id="KW-0378">Hydrolase</keyword>
<keyword evidence="3" id="KW-1185">Reference proteome</keyword>
<dbReference type="PANTHER" id="PTHR31956:SF1">
    <property type="entry name" value="NON-SPECIFIC PHOSPHOLIPASE C1"/>
    <property type="match status" value="1"/>
</dbReference>
<dbReference type="GO" id="GO:0042578">
    <property type="term" value="F:phosphoric ester hydrolase activity"/>
    <property type="evidence" value="ECO:0007669"/>
    <property type="project" value="UniProtKB-ARBA"/>
</dbReference>
<accession>A0A158CVB0</accession>
<dbReference type="InterPro" id="IPR007312">
    <property type="entry name" value="Phosphoesterase"/>
</dbReference>
<evidence type="ECO:0000313" key="3">
    <source>
        <dbReference type="Proteomes" id="UP000054978"/>
    </source>
</evidence>
<name>A0A158CVB0_9BURK</name>
<protein>
    <submittedName>
        <fullName evidence="2">Phospholipase</fullName>
    </submittedName>
</protein>
<dbReference type="AlphaFoldDB" id="A0A158CVB0"/>
<dbReference type="STRING" id="1777144.AWB83_04718"/>
<sequence length="131" mass="14334">MLAREQLIYDVYQAVARGLSGDQTLLIVIYDEHGGCYDHVGAPANAVPANSLAGESGFDFRRFGVCVPTLLISPWIDAGTKFRVPDGTTPFDHTSILKTSQILWNMPALTAPRRGCPGCQRRLHAHDARRG</sequence>
<dbReference type="Gene3D" id="3.40.720.10">
    <property type="entry name" value="Alkaline Phosphatase, subunit A"/>
    <property type="match status" value="1"/>
</dbReference>
<dbReference type="EMBL" id="FCOB02000023">
    <property type="protein sequence ID" value="SAK86264.1"/>
    <property type="molecule type" value="Genomic_DNA"/>
</dbReference>
<comment type="caution">
    <text evidence="2">The sequence shown here is derived from an EMBL/GenBank/DDBJ whole genome shotgun (WGS) entry which is preliminary data.</text>
</comment>